<keyword evidence="3" id="KW-1185">Reference proteome</keyword>
<dbReference type="InterPro" id="IPR046866">
    <property type="entry name" value="FapA_N"/>
</dbReference>
<dbReference type="Pfam" id="PF03961">
    <property type="entry name" value="FapA"/>
    <property type="match status" value="1"/>
</dbReference>
<reference evidence="2 3" key="1">
    <citation type="submission" date="2019-03" db="EMBL/GenBank/DDBJ databases">
        <title>Genomic Encyclopedia of Type Strains, Phase IV (KMG-IV): sequencing the most valuable type-strain genomes for metagenomic binning, comparative biology and taxonomic classification.</title>
        <authorList>
            <person name="Goeker M."/>
        </authorList>
    </citation>
    <scope>NUCLEOTIDE SEQUENCE [LARGE SCALE GENOMIC DNA]</scope>
    <source>
        <strain evidence="2 3">DSM 24984</strain>
    </source>
</reference>
<dbReference type="InterPro" id="IPR046865">
    <property type="entry name" value="FapA_b_solenoid"/>
</dbReference>
<dbReference type="OrthoDB" id="9816426at2"/>
<name>A0A4R1KCF0_9BACT</name>
<dbReference type="Proteomes" id="UP000294614">
    <property type="component" value="Unassembled WGS sequence"/>
</dbReference>
<dbReference type="PANTHER" id="PTHR38032:SF1">
    <property type="entry name" value="RNA-BINDING PROTEIN KHPB N-TERMINAL DOMAIN-CONTAINING PROTEIN"/>
    <property type="match status" value="1"/>
</dbReference>
<dbReference type="Pfam" id="PF20250">
    <property type="entry name" value="FapA_N"/>
    <property type="match status" value="1"/>
</dbReference>
<dbReference type="EMBL" id="SMGG01000003">
    <property type="protein sequence ID" value="TCK61720.1"/>
    <property type="molecule type" value="Genomic_DNA"/>
</dbReference>
<organism evidence="2 3">
    <name type="scientific">Seleniivibrio woodruffii</name>
    <dbReference type="NCBI Taxonomy" id="1078050"/>
    <lineage>
        <taxon>Bacteria</taxon>
        <taxon>Pseudomonadati</taxon>
        <taxon>Deferribacterota</taxon>
        <taxon>Deferribacteres</taxon>
        <taxon>Deferribacterales</taxon>
        <taxon>Geovibrionaceae</taxon>
        <taxon>Seleniivibrio</taxon>
    </lineage>
</organism>
<dbReference type="RefSeq" id="WP_132871242.1">
    <property type="nucleotide sequence ID" value="NZ_JAJUHT010000003.1"/>
</dbReference>
<dbReference type="InterPro" id="IPR005646">
    <property type="entry name" value="FapA"/>
</dbReference>
<accession>A0A4R1KCF0</accession>
<evidence type="ECO:0000313" key="3">
    <source>
        <dbReference type="Proteomes" id="UP000294614"/>
    </source>
</evidence>
<evidence type="ECO:0000259" key="1">
    <source>
        <dbReference type="Pfam" id="PF20250"/>
    </source>
</evidence>
<dbReference type="AlphaFoldDB" id="A0A4R1KCF0"/>
<comment type="caution">
    <text evidence="2">The sequence shown here is derived from an EMBL/GenBank/DDBJ whole genome shotgun (WGS) entry which is preliminary data.</text>
</comment>
<evidence type="ECO:0000313" key="2">
    <source>
        <dbReference type="EMBL" id="TCK61720.1"/>
    </source>
</evidence>
<gene>
    <name evidence="2" type="ORF">C8D98_0226</name>
</gene>
<proteinExistence type="predicted"/>
<protein>
    <recommendedName>
        <fullName evidence="1">Flagellar Assembly Protein A N-terminal region domain-containing protein</fullName>
    </recommendedName>
</protein>
<sequence length="514" mass="56946">MNLLKNYTGRDEKEVIKLLTTRYKLDIADFITSRDDSGRIIIKIISEKSVSPAIEVAVSPDSLKAYLNVYPGINTQEIVSTDDIMGLLQQEMITVNVNREAINNIVRLAGEGGISEKVLIAEGVEPISGKDANIILNFEPVKNKPRILKNGKVDYKNVDNIRVVNEGDLLLTKKPATAGVRGLTVYNTELPAEPGVETEIYSGDGVRSENNGTQFYAKSDGCVTFERNTLEVSPVYTVRGDVDYGTGNIVFNGSVYIKNDVLANFSVKAEKDIFVEGVCQDAELISGGNIVVRLGVRGEGKSVIKAKGDIFVGYVENALVEARGNIEIMKYAYNCRLRAGGSIEAVKDPGIIAGGEVTGFSEIKMIQAGTVGNSRFTISVGTKFYFENELQELKLSKDKFLENKSKIDEFLGGVNLKKKEVLENPKVRQLIALRKQLDAKIAAADAAMQKLIKEAHHPRPRLKVLNELYGGIDVQVYRERVSIRENQKNMVYMFDDKYQKIQAISLEDKDWNDE</sequence>
<feature type="domain" description="Flagellar Assembly Protein A N-terminal region" evidence="1">
    <location>
        <begin position="54"/>
        <end position="227"/>
    </location>
</feature>
<dbReference type="PANTHER" id="PTHR38032">
    <property type="entry name" value="POLYMERASE-RELATED"/>
    <property type="match status" value="1"/>
</dbReference>